<dbReference type="Proteomes" id="UP000281391">
    <property type="component" value="Chromosome"/>
</dbReference>
<protein>
    <submittedName>
        <fullName evidence="3">HPP family</fullName>
    </submittedName>
</protein>
<feature type="transmembrane region" description="Helical" evidence="1">
    <location>
        <begin position="105"/>
        <end position="125"/>
    </location>
</feature>
<dbReference type="InterPro" id="IPR058581">
    <property type="entry name" value="TM_HPP"/>
</dbReference>
<reference evidence="3 4" key="1">
    <citation type="submission" date="2018-12" db="EMBL/GenBank/DDBJ databases">
        <authorList>
            <consortium name="Pathogen Informatics"/>
        </authorList>
    </citation>
    <scope>NUCLEOTIDE SEQUENCE [LARGE SCALE GENOMIC DNA]</scope>
    <source>
        <strain evidence="3 4">NCTC11214</strain>
    </source>
</reference>
<feature type="transmembrane region" description="Helical" evidence="1">
    <location>
        <begin position="53"/>
        <end position="71"/>
    </location>
</feature>
<feature type="transmembrane region" description="Helical" evidence="1">
    <location>
        <begin position="145"/>
        <end position="168"/>
    </location>
</feature>
<keyword evidence="1" id="KW-0812">Transmembrane</keyword>
<dbReference type="Pfam" id="PF04982">
    <property type="entry name" value="TM_HPP"/>
    <property type="match status" value="1"/>
</dbReference>
<evidence type="ECO:0000313" key="4">
    <source>
        <dbReference type="Proteomes" id="UP000281391"/>
    </source>
</evidence>
<sequence>MINPLVKQLKIGCARLWPHPLGVGKKEMLISGCGAGLGLMITGWISHWMLGEANLWFIAPMGASAVLLFGVPGSPLAQPWSIVGGNLVAATVGVSVGVPIADPGIACGVAVGIAIVLMFKLRCLHPPSGAVALTAILGGPTVHQLGYGFVLTPVLLNSVLLALLALVFNNLAGRRYPHALADTEAKPEPLPIDVPITRADLHVALMDGEFLDIDEDDLQEILQRAERAAQQRLAMRP</sequence>
<evidence type="ECO:0000259" key="2">
    <source>
        <dbReference type="Pfam" id="PF04982"/>
    </source>
</evidence>
<dbReference type="PANTHER" id="PTHR33741:SF5">
    <property type="entry name" value="TRANSMEMBRANE PROTEIN DDB_G0269096-RELATED"/>
    <property type="match status" value="1"/>
</dbReference>
<dbReference type="PANTHER" id="PTHR33741">
    <property type="entry name" value="TRANSMEMBRANE PROTEIN DDB_G0269096-RELATED"/>
    <property type="match status" value="1"/>
</dbReference>
<organism evidence="3 4">
    <name type="scientific">Serratia odorifera</name>
    <dbReference type="NCBI Taxonomy" id="618"/>
    <lineage>
        <taxon>Bacteria</taxon>
        <taxon>Pseudomonadati</taxon>
        <taxon>Pseudomonadota</taxon>
        <taxon>Gammaproteobacteria</taxon>
        <taxon>Enterobacterales</taxon>
        <taxon>Yersiniaceae</taxon>
        <taxon>Serratia</taxon>
    </lineage>
</organism>
<evidence type="ECO:0000313" key="3">
    <source>
        <dbReference type="EMBL" id="VDZ62350.1"/>
    </source>
</evidence>
<feature type="domain" description="HPP transmembrane region" evidence="2">
    <location>
        <begin position="26"/>
        <end position="177"/>
    </location>
</feature>
<dbReference type="InterPro" id="IPR007065">
    <property type="entry name" value="HPP"/>
</dbReference>
<dbReference type="RefSeq" id="WP_004962079.1">
    <property type="nucleotide sequence ID" value="NZ_JAEKCK010000002.1"/>
</dbReference>
<evidence type="ECO:0000256" key="1">
    <source>
        <dbReference type="SAM" id="Phobius"/>
    </source>
</evidence>
<name>A0A447KX37_SEROD</name>
<keyword evidence="1" id="KW-1133">Transmembrane helix</keyword>
<feature type="transmembrane region" description="Helical" evidence="1">
    <location>
        <begin position="28"/>
        <end position="46"/>
    </location>
</feature>
<proteinExistence type="predicted"/>
<gene>
    <name evidence="3" type="ORF">NCTC11214_04077</name>
</gene>
<keyword evidence="1" id="KW-0472">Membrane</keyword>
<dbReference type="EMBL" id="LR134117">
    <property type="protein sequence ID" value="VDZ62350.1"/>
    <property type="molecule type" value="Genomic_DNA"/>
</dbReference>
<dbReference type="KEGG" id="sof:NCTC11214_04077"/>
<accession>A0A447KX37</accession>
<dbReference type="AlphaFoldDB" id="A0A447KX37"/>